<dbReference type="Gene3D" id="1.10.3890.10">
    <property type="entry name" value="HflD-like"/>
    <property type="match status" value="1"/>
</dbReference>
<comment type="subcellular location">
    <subcellularLocation>
        <location evidence="4">Cytoplasm</location>
    </subcellularLocation>
    <subcellularLocation>
        <location evidence="4">Cell membrane</location>
        <topology evidence="4">Peripheral membrane protein</topology>
        <orientation evidence="4">Cytoplasmic side</orientation>
    </subcellularLocation>
</comment>
<dbReference type="PANTHER" id="PTHR38100:SF1">
    <property type="entry name" value="HIGH FREQUENCY LYSOGENIZATION PROTEIN HFLD"/>
    <property type="match status" value="1"/>
</dbReference>
<dbReference type="EMBL" id="JSUM01000010">
    <property type="protein sequence ID" value="KGQ70430.1"/>
    <property type="molecule type" value="Genomic_DNA"/>
</dbReference>
<dbReference type="Proteomes" id="UP000030380">
    <property type="component" value="Unassembled WGS sequence"/>
</dbReference>
<keyword evidence="6" id="KW-1185">Reference proteome</keyword>
<dbReference type="HAMAP" id="MF_00695">
    <property type="entry name" value="HflD_protein"/>
    <property type="match status" value="1"/>
</dbReference>
<evidence type="ECO:0000256" key="2">
    <source>
        <dbReference type="ARBA" id="ARBA00022490"/>
    </source>
</evidence>
<dbReference type="NCBIfam" id="NF001246">
    <property type="entry name" value="PRK00218.1-2"/>
    <property type="match status" value="1"/>
</dbReference>
<dbReference type="STRING" id="505317.OA57_06180"/>
<evidence type="ECO:0000256" key="3">
    <source>
        <dbReference type="ARBA" id="ARBA00023136"/>
    </source>
</evidence>
<dbReference type="GO" id="GO:0005886">
    <property type="term" value="C:plasma membrane"/>
    <property type="evidence" value="ECO:0007669"/>
    <property type="project" value="UniProtKB-SubCell"/>
</dbReference>
<dbReference type="InterPro" id="IPR007451">
    <property type="entry name" value="HflD"/>
</dbReference>
<dbReference type="PANTHER" id="PTHR38100">
    <property type="entry name" value="HIGH FREQUENCY LYSOGENIZATION PROTEIN HFLD"/>
    <property type="match status" value="1"/>
</dbReference>
<name>A0A0A3ATL3_9PAST</name>
<reference evidence="5 6" key="1">
    <citation type="submission" date="2014-11" db="EMBL/GenBank/DDBJ databases">
        <title>Draft genome sequence of Chelonobacter oris 1662T, associated with respiratory disease in Hermann's Tortoises.</title>
        <authorList>
            <person name="Kudirkiene E."/>
            <person name="Hansen M.J."/>
            <person name="Bojesen A.M."/>
        </authorList>
    </citation>
    <scope>NUCLEOTIDE SEQUENCE [LARGE SCALE GENOMIC DNA]</scope>
    <source>
        <strain evidence="5 6">1662</strain>
    </source>
</reference>
<dbReference type="SUPFAM" id="SSF101322">
    <property type="entry name" value="YcfC-like"/>
    <property type="match status" value="1"/>
</dbReference>
<dbReference type="NCBIfam" id="NF001248">
    <property type="entry name" value="PRK00218.1-4"/>
    <property type="match status" value="1"/>
</dbReference>
<evidence type="ECO:0000256" key="4">
    <source>
        <dbReference type="HAMAP-Rule" id="MF_00695"/>
    </source>
</evidence>
<comment type="similarity">
    <text evidence="4">Belongs to the HflD family.</text>
</comment>
<dbReference type="OrthoDB" id="9788031at2"/>
<keyword evidence="2 4" id="KW-0963">Cytoplasm</keyword>
<dbReference type="Pfam" id="PF04356">
    <property type="entry name" value="DUF489"/>
    <property type="match status" value="1"/>
</dbReference>
<organism evidence="5 6">
    <name type="scientific">Chelonobacter oris</name>
    <dbReference type="NCBI Taxonomy" id="505317"/>
    <lineage>
        <taxon>Bacteria</taxon>
        <taxon>Pseudomonadati</taxon>
        <taxon>Pseudomonadota</taxon>
        <taxon>Gammaproteobacteria</taxon>
        <taxon>Pasteurellales</taxon>
        <taxon>Pasteurellaceae</taxon>
        <taxon>Chelonobacter</taxon>
    </lineage>
</organism>
<accession>A0A0A3ATL3</accession>
<protein>
    <recommendedName>
        <fullName evidence="4">High frequency lysogenization protein HflD homolog</fullName>
    </recommendedName>
</protein>
<sequence length="207" mass="22802">MADYHDLTLALAGVCQSAKLVQQFSEQGGADQAAFSVSLNSLINTSPKSTLDVYGNDVANLKLGITTLLEQVSGAKGELDMNVGRYWMSLIALEAKLDKNLQAKQLLGNRIQGLDRQLHHFELLDEQMIANIAAIYVDVISPLGAKIQVKGSPLYLQQSGIQNRVRATLLCGIRSVVLWRQLGGSRLKLLFSRNRYHQAAQQIYSSF</sequence>
<proteinExistence type="inferred from homology"/>
<dbReference type="GO" id="GO:0005737">
    <property type="term" value="C:cytoplasm"/>
    <property type="evidence" value="ECO:0007669"/>
    <property type="project" value="UniProtKB-SubCell"/>
</dbReference>
<dbReference type="AlphaFoldDB" id="A0A0A3ATL3"/>
<dbReference type="RefSeq" id="WP_034614964.1">
    <property type="nucleotide sequence ID" value="NZ_JSUM01000010.1"/>
</dbReference>
<comment type="caution">
    <text evidence="5">The sequence shown here is derived from an EMBL/GenBank/DDBJ whole genome shotgun (WGS) entry which is preliminary data.</text>
</comment>
<evidence type="ECO:0000313" key="5">
    <source>
        <dbReference type="EMBL" id="KGQ70430.1"/>
    </source>
</evidence>
<keyword evidence="1 4" id="KW-1003">Cell membrane</keyword>
<evidence type="ECO:0000256" key="1">
    <source>
        <dbReference type="ARBA" id="ARBA00022475"/>
    </source>
</evidence>
<gene>
    <name evidence="4" type="primary">hflD</name>
    <name evidence="5" type="ORF">OA57_06180</name>
</gene>
<dbReference type="InterPro" id="IPR035932">
    <property type="entry name" value="HflD-like_sf"/>
</dbReference>
<evidence type="ECO:0000313" key="6">
    <source>
        <dbReference type="Proteomes" id="UP000030380"/>
    </source>
</evidence>
<keyword evidence="3 4" id="KW-0472">Membrane</keyword>